<accession>A0A4R3TL35</accession>
<keyword evidence="5" id="KW-1185">Reference proteome</keyword>
<protein>
    <submittedName>
        <fullName evidence="4">Flavin reductase (DIM6/NTAB) family NADH-FMN oxidoreductase RutF</fullName>
    </submittedName>
</protein>
<evidence type="ECO:0000313" key="5">
    <source>
        <dbReference type="Proteomes" id="UP000295773"/>
    </source>
</evidence>
<comment type="cofactor">
    <cofactor evidence="1">
        <name>Fe(3+)</name>
        <dbReference type="ChEBI" id="CHEBI:29034"/>
    </cofactor>
</comment>
<dbReference type="Pfam" id="PF01613">
    <property type="entry name" value="Flavin_Reduct"/>
    <property type="match status" value="1"/>
</dbReference>
<dbReference type="GO" id="GO:0010181">
    <property type="term" value="F:FMN binding"/>
    <property type="evidence" value="ECO:0007669"/>
    <property type="project" value="InterPro"/>
</dbReference>
<dbReference type="Proteomes" id="UP000295773">
    <property type="component" value="Unassembled WGS sequence"/>
</dbReference>
<reference evidence="4 5" key="1">
    <citation type="submission" date="2019-03" db="EMBL/GenBank/DDBJ databases">
        <title>Genomic Encyclopedia of Type Strains, Phase IV (KMG-IV): sequencing the most valuable type-strain genomes for metagenomic binning, comparative biology and taxonomic classification.</title>
        <authorList>
            <person name="Goeker M."/>
        </authorList>
    </citation>
    <scope>NUCLEOTIDE SEQUENCE [LARGE SCALE GENOMIC DNA]</scope>
    <source>
        <strain evidence="4 5">DSM 29481</strain>
    </source>
</reference>
<dbReference type="InterPro" id="IPR012349">
    <property type="entry name" value="Split_barrel_FMN-bd"/>
</dbReference>
<dbReference type="InterPro" id="IPR048574">
    <property type="entry name" value="RUBY_RBDX"/>
</dbReference>
<dbReference type="AlphaFoldDB" id="A0A4R3TL35"/>
<dbReference type="EMBL" id="SMBP01000002">
    <property type="protein sequence ID" value="TCU63090.1"/>
    <property type="molecule type" value="Genomic_DNA"/>
</dbReference>
<gene>
    <name evidence="4" type="ORF">EDD61_10293</name>
</gene>
<dbReference type="GO" id="GO:0005506">
    <property type="term" value="F:iron ion binding"/>
    <property type="evidence" value="ECO:0007669"/>
    <property type="project" value="InterPro"/>
</dbReference>
<evidence type="ECO:0000313" key="4">
    <source>
        <dbReference type="EMBL" id="TCU63090.1"/>
    </source>
</evidence>
<evidence type="ECO:0000256" key="2">
    <source>
        <dbReference type="ARBA" id="ARBA00023002"/>
    </source>
</evidence>
<proteinExistence type="predicted"/>
<dbReference type="GO" id="GO:0042602">
    <property type="term" value="F:riboflavin reductase (NADPH) activity"/>
    <property type="evidence" value="ECO:0007669"/>
    <property type="project" value="TreeGrafter"/>
</dbReference>
<dbReference type="Gene3D" id="2.20.28.10">
    <property type="match status" value="1"/>
</dbReference>
<dbReference type="Pfam" id="PF21349">
    <property type="entry name" value="RUBY_RBDX"/>
    <property type="match status" value="1"/>
</dbReference>
<sequence length="207" mass="23388">MNEKSLYKLSCGLYIISSSYEDKTSGCVANTLQQVTSSPVQLSITLNKENYTEQLIEKSGKFNAVVISQNIDMDVIRRFGFQSGKDIDKYEGIAHREDRQQIPYVSEHTCAYYTCKVVSHLDVGSHVIFVGEVVDMEVLSEEEVMTYAYYHQVKNGTTPKKASSYQEQTEKHGWRCSICGYLYEGEVLPQDYICPICGAPAAVFEKI</sequence>
<comment type="caution">
    <text evidence="4">The sequence shown here is derived from an EMBL/GenBank/DDBJ whole genome shotgun (WGS) entry which is preliminary data.</text>
</comment>
<keyword evidence="2" id="KW-0560">Oxidoreductase</keyword>
<dbReference type="PANTHER" id="PTHR30466:SF1">
    <property type="entry name" value="FMN REDUCTASE (NADH) RUTF"/>
    <property type="match status" value="1"/>
</dbReference>
<feature type="domain" description="Rubredoxin-like" evidence="3">
    <location>
        <begin position="171"/>
        <end position="207"/>
    </location>
</feature>
<dbReference type="InterPro" id="IPR002563">
    <property type="entry name" value="Flavin_Rdtase-like_dom"/>
</dbReference>
<organism evidence="4 5">
    <name type="scientific">Longicatena caecimuris</name>
    <dbReference type="NCBI Taxonomy" id="1796635"/>
    <lineage>
        <taxon>Bacteria</taxon>
        <taxon>Bacillati</taxon>
        <taxon>Bacillota</taxon>
        <taxon>Erysipelotrichia</taxon>
        <taxon>Erysipelotrichales</taxon>
        <taxon>Erysipelotrichaceae</taxon>
        <taxon>Longicatena</taxon>
    </lineage>
</organism>
<evidence type="ECO:0000256" key="1">
    <source>
        <dbReference type="ARBA" id="ARBA00001965"/>
    </source>
</evidence>
<dbReference type="InterPro" id="IPR024934">
    <property type="entry name" value="Rubredoxin-like_dom"/>
</dbReference>
<name>A0A4R3TL35_9FIRM</name>
<dbReference type="SUPFAM" id="SSF50475">
    <property type="entry name" value="FMN-binding split barrel"/>
    <property type="match status" value="1"/>
</dbReference>
<dbReference type="PROSITE" id="PS50903">
    <property type="entry name" value="RUBREDOXIN_LIKE"/>
    <property type="match status" value="1"/>
</dbReference>
<dbReference type="SMART" id="SM00903">
    <property type="entry name" value="Flavin_Reduct"/>
    <property type="match status" value="1"/>
</dbReference>
<dbReference type="SUPFAM" id="SSF57802">
    <property type="entry name" value="Rubredoxin-like"/>
    <property type="match status" value="1"/>
</dbReference>
<dbReference type="PANTHER" id="PTHR30466">
    <property type="entry name" value="FLAVIN REDUCTASE"/>
    <property type="match status" value="1"/>
</dbReference>
<dbReference type="RefSeq" id="WP_132223631.1">
    <property type="nucleotide sequence ID" value="NZ_JADPGE010000008.1"/>
</dbReference>
<dbReference type="Gene3D" id="2.30.110.10">
    <property type="entry name" value="Electron Transport, Fmn-binding Protein, Chain A"/>
    <property type="match status" value="1"/>
</dbReference>
<evidence type="ECO:0000259" key="3">
    <source>
        <dbReference type="PROSITE" id="PS50903"/>
    </source>
</evidence>
<dbReference type="InterPro" id="IPR050268">
    <property type="entry name" value="NADH-dep_flavin_reductase"/>
</dbReference>